<evidence type="ECO:0000256" key="4">
    <source>
        <dbReference type="ARBA" id="ARBA00022980"/>
    </source>
</evidence>
<keyword evidence="2 7" id="KW-0699">rRNA-binding</keyword>
<dbReference type="GO" id="GO:1990904">
    <property type="term" value="C:ribonucleoprotein complex"/>
    <property type="evidence" value="ECO:0007669"/>
    <property type="project" value="UniProtKB-KW"/>
</dbReference>
<dbReference type="GO" id="GO:0005737">
    <property type="term" value="C:cytoplasm"/>
    <property type="evidence" value="ECO:0007669"/>
    <property type="project" value="UniProtKB-ARBA"/>
</dbReference>
<dbReference type="InterPro" id="IPR035987">
    <property type="entry name" value="Ribosomal_uS8_sf"/>
</dbReference>
<dbReference type="PANTHER" id="PTHR11758">
    <property type="entry name" value="40S RIBOSOMAL PROTEIN S15A"/>
    <property type="match status" value="1"/>
</dbReference>
<reference evidence="9 10" key="1">
    <citation type="journal article" date="2018" name="Nat. Biotechnol.">
        <title>A standardized bacterial taxonomy based on genome phylogeny substantially revises the tree of life.</title>
        <authorList>
            <person name="Parks D.H."/>
            <person name="Chuvochina M."/>
            <person name="Waite D.W."/>
            <person name="Rinke C."/>
            <person name="Skarshewski A."/>
            <person name="Chaumeil P.A."/>
            <person name="Hugenholtz P."/>
        </authorList>
    </citation>
    <scope>NUCLEOTIDE SEQUENCE [LARGE SCALE GENOMIC DNA]</scope>
    <source>
        <strain evidence="9">UBA9956</strain>
    </source>
</reference>
<dbReference type="Pfam" id="PF00410">
    <property type="entry name" value="Ribosomal_S8"/>
    <property type="match status" value="1"/>
</dbReference>
<evidence type="ECO:0000256" key="3">
    <source>
        <dbReference type="ARBA" id="ARBA00022884"/>
    </source>
</evidence>
<sequence length="132" mass="14658">MTMTDPIADMLTRIRNAQKAGKDSVTMPHSGMKQTILDIIKNEGYISNYEENEVKGKLFISVGLKYDKNGMPVIHSIERISKPGIKRYISCKEITPVMGGMGVLIISTNKGVMTGKKARKEKVGGEVICRIW</sequence>
<proteinExistence type="inferred from homology"/>
<organism evidence="9 10">
    <name type="scientific">candidate division WOR-3 bacterium</name>
    <dbReference type="NCBI Taxonomy" id="2052148"/>
    <lineage>
        <taxon>Bacteria</taxon>
        <taxon>Bacteria division WOR-3</taxon>
    </lineage>
</organism>
<evidence type="ECO:0000256" key="1">
    <source>
        <dbReference type="ARBA" id="ARBA00006471"/>
    </source>
</evidence>
<protein>
    <recommendedName>
        <fullName evidence="6 7">Small ribosomal subunit protein uS8</fullName>
    </recommendedName>
</protein>
<dbReference type="GO" id="GO:0003735">
    <property type="term" value="F:structural constituent of ribosome"/>
    <property type="evidence" value="ECO:0007669"/>
    <property type="project" value="InterPro"/>
</dbReference>
<dbReference type="GO" id="GO:0019843">
    <property type="term" value="F:rRNA binding"/>
    <property type="evidence" value="ECO:0007669"/>
    <property type="project" value="UniProtKB-UniRule"/>
</dbReference>
<evidence type="ECO:0000313" key="9">
    <source>
        <dbReference type="EMBL" id="HAV91574.1"/>
    </source>
</evidence>
<evidence type="ECO:0000256" key="2">
    <source>
        <dbReference type="ARBA" id="ARBA00022730"/>
    </source>
</evidence>
<name>A0A350H7Q8_UNCW3</name>
<keyword evidence="4 7" id="KW-0689">Ribosomal protein</keyword>
<dbReference type="NCBIfam" id="NF001109">
    <property type="entry name" value="PRK00136.1"/>
    <property type="match status" value="1"/>
</dbReference>
<dbReference type="PROSITE" id="PS00053">
    <property type="entry name" value="RIBOSOMAL_S8"/>
    <property type="match status" value="1"/>
</dbReference>
<dbReference type="FunFam" id="3.30.1370.30:FF:000002">
    <property type="entry name" value="30S ribosomal protein S8"/>
    <property type="match status" value="1"/>
</dbReference>
<dbReference type="AlphaFoldDB" id="A0A350H7Q8"/>
<accession>A0A350H7Q8</accession>
<comment type="caution">
    <text evidence="9">The sequence shown here is derived from an EMBL/GenBank/DDBJ whole genome shotgun (WGS) entry which is preliminary data.</text>
</comment>
<evidence type="ECO:0000256" key="6">
    <source>
        <dbReference type="ARBA" id="ARBA00035258"/>
    </source>
</evidence>
<evidence type="ECO:0000256" key="8">
    <source>
        <dbReference type="RuleBase" id="RU003660"/>
    </source>
</evidence>
<evidence type="ECO:0000256" key="5">
    <source>
        <dbReference type="ARBA" id="ARBA00023274"/>
    </source>
</evidence>
<dbReference type="HAMAP" id="MF_01302_B">
    <property type="entry name" value="Ribosomal_uS8_B"/>
    <property type="match status" value="1"/>
</dbReference>
<dbReference type="GO" id="GO:0005840">
    <property type="term" value="C:ribosome"/>
    <property type="evidence" value="ECO:0007669"/>
    <property type="project" value="UniProtKB-KW"/>
</dbReference>
<gene>
    <name evidence="7" type="primary">rpsH</name>
    <name evidence="9" type="ORF">DCW38_00070</name>
</gene>
<evidence type="ECO:0000313" key="10">
    <source>
        <dbReference type="Proteomes" id="UP000264062"/>
    </source>
</evidence>
<dbReference type="InterPro" id="IPR047863">
    <property type="entry name" value="Ribosomal_uS8_CS"/>
</dbReference>
<dbReference type="Gene3D" id="3.30.1490.10">
    <property type="match status" value="1"/>
</dbReference>
<evidence type="ECO:0000256" key="7">
    <source>
        <dbReference type="HAMAP-Rule" id="MF_01302"/>
    </source>
</evidence>
<comment type="function">
    <text evidence="7">One of the primary rRNA binding proteins, it binds directly to 16S rRNA central domain where it helps coordinate assembly of the platform of the 30S subunit.</text>
</comment>
<keyword evidence="3 7" id="KW-0694">RNA-binding</keyword>
<dbReference type="EMBL" id="DMZY01000002">
    <property type="protein sequence ID" value="HAV91574.1"/>
    <property type="molecule type" value="Genomic_DNA"/>
</dbReference>
<dbReference type="SUPFAM" id="SSF56047">
    <property type="entry name" value="Ribosomal protein S8"/>
    <property type="match status" value="1"/>
</dbReference>
<dbReference type="Gene3D" id="3.30.1370.30">
    <property type="match status" value="1"/>
</dbReference>
<dbReference type="FunFam" id="3.30.1490.10:FF:000001">
    <property type="entry name" value="30S ribosomal protein S8"/>
    <property type="match status" value="1"/>
</dbReference>
<comment type="similarity">
    <text evidence="1 7 8">Belongs to the universal ribosomal protein uS8 family.</text>
</comment>
<dbReference type="Proteomes" id="UP000264062">
    <property type="component" value="Unassembled WGS sequence"/>
</dbReference>
<comment type="subunit">
    <text evidence="7">Part of the 30S ribosomal subunit. Contacts proteins S5 and S12.</text>
</comment>
<keyword evidence="5 7" id="KW-0687">Ribonucleoprotein</keyword>
<dbReference type="InterPro" id="IPR000630">
    <property type="entry name" value="Ribosomal_uS8"/>
</dbReference>
<dbReference type="GO" id="GO:0006412">
    <property type="term" value="P:translation"/>
    <property type="evidence" value="ECO:0007669"/>
    <property type="project" value="UniProtKB-UniRule"/>
</dbReference>